<evidence type="ECO:0000313" key="2">
    <source>
        <dbReference type="EMBL" id="PHT81767.1"/>
    </source>
</evidence>
<keyword evidence="3" id="KW-1185">Reference proteome</keyword>
<dbReference type="Gene3D" id="2.60.120.430">
    <property type="entry name" value="Galactose-binding lectin"/>
    <property type="match status" value="1"/>
</dbReference>
<name>A0A2G2ZID6_CAPAN</name>
<evidence type="ECO:0000259" key="1">
    <source>
        <dbReference type="Pfam" id="PF11721"/>
    </source>
</evidence>
<dbReference type="STRING" id="4072.A0A2G2ZID6"/>
<dbReference type="Gramene" id="PHT81767">
    <property type="protein sequence ID" value="PHT81767"/>
    <property type="gene ID" value="T459_14782"/>
</dbReference>
<gene>
    <name evidence="2" type="ORF">T459_14782</name>
</gene>
<dbReference type="Proteomes" id="UP000222542">
    <property type="component" value="Unassembled WGS sequence"/>
</dbReference>
<comment type="caution">
    <text evidence="2">The sequence shown here is derived from an EMBL/GenBank/DDBJ whole genome shotgun (WGS) entry which is preliminary data.</text>
</comment>
<dbReference type="Pfam" id="PF11721">
    <property type="entry name" value="Malectin"/>
    <property type="match status" value="1"/>
</dbReference>
<reference evidence="2 3" key="1">
    <citation type="journal article" date="2014" name="Nat. Genet.">
        <title>Genome sequence of the hot pepper provides insights into the evolution of pungency in Capsicum species.</title>
        <authorList>
            <person name="Kim S."/>
            <person name="Park M."/>
            <person name="Yeom S.I."/>
            <person name="Kim Y.M."/>
            <person name="Lee J.M."/>
            <person name="Lee H.A."/>
            <person name="Seo E."/>
            <person name="Choi J."/>
            <person name="Cheong K."/>
            <person name="Kim K.T."/>
            <person name="Jung K."/>
            <person name="Lee G.W."/>
            <person name="Oh S.K."/>
            <person name="Bae C."/>
            <person name="Kim S.B."/>
            <person name="Lee H.Y."/>
            <person name="Kim S.Y."/>
            <person name="Kim M.S."/>
            <person name="Kang B.C."/>
            <person name="Jo Y.D."/>
            <person name="Yang H.B."/>
            <person name="Jeong H.J."/>
            <person name="Kang W.H."/>
            <person name="Kwon J.K."/>
            <person name="Shin C."/>
            <person name="Lim J.Y."/>
            <person name="Park J.H."/>
            <person name="Huh J.H."/>
            <person name="Kim J.S."/>
            <person name="Kim B.D."/>
            <person name="Cohen O."/>
            <person name="Paran I."/>
            <person name="Suh M.C."/>
            <person name="Lee S.B."/>
            <person name="Kim Y.K."/>
            <person name="Shin Y."/>
            <person name="Noh S.J."/>
            <person name="Park J."/>
            <person name="Seo Y.S."/>
            <person name="Kwon S.Y."/>
            <person name="Kim H.A."/>
            <person name="Park J.M."/>
            <person name="Kim H.J."/>
            <person name="Choi S.B."/>
            <person name="Bosland P.W."/>
            <person name="Reeves G."/>
            <person name="Jo S.H."/>
            <person name="Lee B.W."/>
            <person name="Cho H.T."/>
            <person name="Choi H.S."/>
            <person name="Lee M.S."/>
            <person name="Yu Y."/>
            <person name="Do Choi Y."/>
            <person name="Park B.S."/>
            <person name="van Deynze A."/>
            <person name="Ashrafi H."/>
            <person name="Hill T."/>
            <person name="Kim W.T."/>
            <person name="Pai H.S."/>
            <person name="Ahn H.K."/>
            <person name="Yeam I."/>
            <person name="Giovannoni J.J."/>
            <person name="Rose J.K."/>
            <person name="Sorensen I."/>
            <person name="Lee S.J."/>
            <person name="Kim R.W."/>
            <person name="Choi I.Y."/>
            <person name="Choi B.S."/>
            <person name="Lim J.S."/>
            <person name="Lee Y.H."/>
            <person name="Choi D."/>
        </authorList>
    </citation>
    <scope>NUCLEOTIDE SEQUENCE [LARGE SCALE GENOMIC DNA]</scope>
    <source>
        <strain evidence="3">cv. CM334</strain>
    </source>
</reference>
<reference evidence="2 3" key="2">
    <citation type="journal article" date="2017" name="Genome Biol.">
        <title>New reference genome sequences of hot pepper reveal the massive evolution of plant disease-resistance genes by retroduplication.</title>
        <authorList>
            <person name="Kim S."/>
            <person name="Park J."/>
            <person name="Yeom S.I."/>
            <person name="Kim Y.M."/>
            <person name="Seo E."/>
            <person name="Kim K.T."/>
            <person name="Kim M.S."/>
            <person name="Lee J.M."/>
            <person name="Cheong K."/>
            <person name="Shin H.S."/>
            <person name="Kim S.B."/>
            <person name="Han K."/>
            <person name="Lee J."/>
            <person name="Park M."/>
            <person name="Lee H.A."/>
            <person name="Lee H.Y."/>
            <person name="Lee Y."/>
            <person name="Oh S."/>
            <person name="Lee J.H."/>
            <person name="Choi E."/>
            <person name="Choi E."/>
            <person name="Lee S.E."/>
            <person name="Jeon J."/>
            <person name="Kim H."/>
            <person name="Choi G."/>
            <person name="Song H."/>
            <person name="Lee J."/>
            <person name="Lee S.C."/>
            <person name="Kwon J.K."/>
            <person name="Lee H.Y."/>
            <person name="Koo N."/>
            <person name="Hong Y."/>
            <person name="Kim R.W."/>
            <person name="Kang W.H."/>
            <person name="Huh J.H."/>
            <person name="Kang B.C."/>
            <person name="Yang T.J."/>
            <person name="Lee Y.H."/>
            <person name="Bennetzen J.L."/>
            <person name="Choi D."/>
        </authorList>
    </citation>
    <scope>NUCLEOTIDE SEQUENCE [LARGE SCALE GENOMIC DNA]</scope>
    <source>
        <strain evidence="3">cv. CM334</strain>
    </source>
</reference>
<feature type="domain" description="Malectin" evidence="1">
    <location>
        <begin position="2"/>
        <end position="85"/>
    </location>
</feature>
<accession>A0A2G2ZID6</accession>
<sequence length="100" mass="11240">MNANYIVKLHFAELILINNTSFNSLGERIFDVYLQDNLVSKDFKITKEAGGPGIPIVKTSIVNVTSNTLKIHFYWAGRGTTFTVFKFISVLLTVECLILL</sequence>
<evidence type="ECO:0000313" key="3">
    <source>
        <dbReference type="Proteomes" id="UP000222542"/>
    </source>
</evidence>
<dbReference type="EMBL" id="AYRZ02000005">
    <property type="protein sequence ID" value="PHT81767.1"/>
    <property type="molecule type" value="Genomic_DNA"/>
</dbReference>
<dbReference type="AlphaFoldDB" id="A0A2G2ZID6"/>
<dbReference type="InterPro" id="IPR021720">
    <property type="entry name" value="Malectin_dom"/>
</dbReference>
<dbReference type="PANTHER" id="PTHR34081:SF1">
    <property type="entry name" value="MALECTIN, LEUCINE-RICH REPEAT DOMAIN, L DOMAIN-LIKE PROTEIN-RELATED"/>
    <property type="match status" value="1"/>
</dbReference>
<proteinExistence type="predicted"/>
<protein>
    <recommendedName>
        <fullName evidence="1">Malectin domain-containing protein</fullName>
    </recommendedName>
</protein>
<organism evidence="2 3">
    <name type="scientific">Capsicum annuum</name>
    <name type="common">Capsicum pepper</name>
    <dbReference type="NCBI Taxonomy" id="4072"/>
    <lineage>
        <taxon>Eukaryota</taxon>
        <taxon>Viridiplantae</taxon>
        <taxon>Streptophyta</taxon>
        <taxon>Embryophyta</taxon>
        <taxon>Tracheophyta</taxon>
        <taxon>Spermatophyta</taxon>
        <taxon>Magnoliopsida</taxon>
        <taxon>eudicotyledons</taxon>
        <taxon>Gunneridae</taxon>
        <taxon>Pentapetalae</taxon>
        <taxon>asterids</taxon>
        <taxon>lamiids</taxon>
        <taxon>Solanales</taxon>
        <taxon>Solanaceae</taxon>
        <taxon>Solanoideae</taxon>
        <taxon>Capsiceae</taxon>
        <taxon>Capsicum</taxon>
    </lineage>
</organism>
<dbReference type="PANTHER" id="PTHR34081">
    <property type="entry name" value="MALECTIN DOMAIN-CONTAINING PROTEIN"/>
    <property type="match status" value="1"/>
</dbReference>